<evidence type="ECO:0000313" key="2">
    <source>
        <dbReference type="EMBL" id="MDR6591782.1"/>
    </source>
</evidence>
<gene>
    <name evidence="2" type="ORF">J2S66_000166</name>
</gene>
<name>A0ABU1PM87_9PSEU</name>
<feature type="chain" id="PRO_5046353209" description="Secreted protein" evidence="1">
    <location>
        <begin position="29"/>
        <end position="165"/>
    </location>
</feature>
<evidence type="ECO:0000256" key="1">
    <source>
        <dbReference type="SAM" id="SignalP"/>
    </source>
</evidence>
<comment type="caution">
    <text evidence="2">The sequence shown here is derived from an EMBL/GenBank/DDBJ whole genome shotgun (WGS) entry which is preliminary data.</text>
</comment>
<dbReference type="Proteomes" id="UP001268819">
    <property type="component" value="Unassembled WGS sequence"/>
</dbReference>
<keyword evidence="1" id="KW-0732">Signal</keyword>
<dbReference type="EMBL" id="JAVDSG010000001">
    <property type="protein sequence ID" value="MDR6591782.1"/>
    <property type="molecule type" value="Genomic_DNA"/>
</dbReference>
<proteinExistence type="predicted"/>
<protein>
    <recommendedName>
        <fullName evidence="4">Secreted protein</fullName>
    </recommendedName>
</protein>
<dbReference type="RefSeq" id="WP_310302423.1">
    <property type="nucleotide sequence ID" value="NZ_BAAAXB010000001.1"/>
</dbReference>
<organism evidence="2 3">
    <name type="scientific">Saccharothrix longispora</name>
    <dbReference type="NCBI Taxonomy" id="33920"/>
    <lineage>
        <taxon>Bacteria</taxon>
        <taxon>Bacillati</taxon>
        <taxon>Actinomycetota</taxon>
        <taxon>Actinomycetes</taxon>
        <taxon>Pseudonocardiales</taxon>
        <taxon>Pseudonocardiaceae</taxon>
        <taxon>Saccharothrix</taxon>
    </lineage>
</organism>
<accession>A0ABU1PM87</accession>
<evidence type="ECO:0000313" key="3">
    <source>
        <dbReference type="Proteomes" id="UP001268819"/>
    </source>
</evidence>
<evidence type="ECO:0008006" key="4">
    <source>
        <dbReference type="Google" id="ProtNLM"/>
    </source>
</evidence>
<reference evidence="2 3" key="1">
    <citation type="submission" date="2023-07" db="EMBL/GenBank/DDBJ databases">
        <title>Sequencing the genomes of 1000 actinobacteria strains.</title>
        <authorList>
            <person name="Klenk H.-P."/>
        </authorList>
    </citation>
    <scope>NUCLEOTIDE SEQUENCE [LARGE SCALE GENOMIC DNA]</scope>
    <source>
        <strain evidence="2 3">DSM 43749</strain>
    </source>
</reference>
<feature type="signal peptide" evidence="1">
    <location>
        <begin position="1"/>
        <end position="28"/>
    </location>
</feature>
<sequence>MLKKAPAILMAACATATAVIFVAGTASAAETSRPAPLVAVDAGIPASPRCSGTEGHGKILYQVCVRYNCDSNSCLHRGYLGLINNATSPRTVTWRLERDMGSQWIRWAPDDSGVATLAAGEQRTVFSTNTYESTCPITTKRRLMISYDSSGWSLPIEVSDLLACV</sequence>
<keyword evidence="3" id="KW-1185">Reference proteome</keyword>